<keyword evidence="14" id="KW-0460">Magnesium</keyword>
<dbReference type="EC" id="4.2.1.24" evidence="4"/>
<accession>A0A7C8FTG8</accession>
<dbReference type="PANTHER" id="PTHR11458:SF0">
    <property type="entry name" value="DELTA-AMINOLEVULINIC ACID DEHYDRATASE"/>
    <property type="match status" value="1"/>
</dbReference>
<comment type="catalytic activity">
    <reaction evidence="11">
        <text>2 5-aminolevulinate = porphobilinogen + 2 H2O + H(+)</text>
        <dbReference type="Rhea" id="RHEA:24064"/>
        <dbReference type="ChEBI" id="CHEBI:15377"/>
        <dbReference type="ChEBI" id="CHEBI:15378"/>
        <dbReference type="ChEBI" id="CHEBI:58126"/>
        <dbReference type="ChEBI" id="CHEBI:356416"/>
        <dbReference type="EC" id="4.2.1.24"/>
    </reaction>
</comment>
<dbReference type="GO" id="GO:0008270">
    <property type="term" value="F:zinc ion binding"/>
    <property type="evidence" value="ECO:0007669"/>
    <property type="project" value="TreeGrafter"/>
</dbReference>
<comment type="subunit">
    <text evidence="3">Homooctamer.</text>
</comment>
<evidence type="ECO:0000256" key="12">
    <source>
        <dbReference type="PIRSR" id="PIRSR001415-1"/>
    </source>
</evidence>
<gene>
    <name evidence="17" type="primary">hemB</name>
    <name evidence="17" type="ORF">F8O02_06090</name>
</gene>
<organism evidence="17 18">
    <name type="scientific">Pseudoclavibacter caeni</name>
    <dbReference type="NCBI Taxonomy" id="908846"/>
    <lineage>
        <taxon>Bacteria</taxon>
        <taxon>Bacillati</taxon>
        <taxon>Actinomycetota</taxon>
        <taxon>Actinomycetes</taxon>
        <taxon>Micrococcales</taxon>
        <taxon>Microbacteriaceae</taxon>
        <taxon>Pseudoclavibacter</taxon>
    </lineage>
</organism>
<evidence type="ECO:0000256" key="1">
    <source>
        <dbReference type="ARBA" id="ARBA00004694"/>
    </source>
</evidence>
<dbReference type="PANTHER" id="PTHR11458">
    <property type="entry name" value="DELTA-AMINOLEVULINIC ACID DEHYDRATASE"/>
    <property type="match status" value="1"/>
</dbReference>
<evidence type="ECO:0000256" key="5">
    <source>
        <dbReference type="ARBA" id="ARBA00020771"/>
    </source>
</evidence>
<dbReference type="EMBL" id="WBKA01000004">
    <property type="protein sequence ID" value="KAB1631895.1"/>
    <property type="molecule type" value="Genomic_DNA"/>
</dbReference>
<dbReference type="Proteomes" id="UP000481339">
    <property type="component" value="Unassembled WGS sequence"/>
</dbReference>
<feature type="binding site" evidence="14">
    <location>
        <position position="257"/>
    </location>
    <ligand>
        <name>Mg(2+)</name>
        <dbReference type="ChEBI" id="CHEBI:18420"/>
    </ligand>
</feature>
<feature type="binding site" evidence="13">
    <location>
        <position position="241"/>
    </location>
    <ligand>
        <name>5-aminolevulinate</name>
        <dbReference type="ChEBI" id="CHEBI:356416"/>
        <label>1</label>
    </ligand>
</feature>
<feature type="binding site" evidence="13">
    <location>
        <position position="230"/>
    </location>
    <ligand>
        <name>5-aminolevulinate</name>
        <dbReference type="ChEBI" id="CHEBI:356416"/>
        <label>1</label>
    </ligand>
</feature>
<sequence>MTHAQPAAAAPRFTTDTPGAPALAAFPRVRPRRGRVTPAVRRMMRETRIDPAQLTLPLFVREGIDEPVDIASLPGQQQHTIDSLRRIAVRAAEAGVGGINLFGIPAHLDAVGSQADAEDGIVQRALRALVPEVGDALVIQSDLCLDEFTDHGHCGVLDADGTVDNDATLERYGAMALAQARAGSRMLAPSGMMDGQIGYLRDVLDANGFQDVLLLAYSAKYASGFYGPFREAVDSQLRGDRRTYQQDPANGREGVREASLDVAEGADIVMVKPAASFLDVLYRVAQTSPVPVWAYQVSGEYAAIEAAAANGWLQRERVIDEAVTGIFRAGADGLLTYWAIELAERLRTGDFAA</sequence>
<comment type="caution">
    <text evidence="17">The sequence shown here is derived from an EMBL/GenBank/DDBJ whole genome shotgun (WGS) entry which is preliminary data.</text>
</comment>
<evidence type="ECO:0000256" key="13">
    <source>
        <dbReference type="PIRSR" id="PIRSR001415-2"/>
    </source>
</evidence>
<name>A0A7C8FTG8_9MICO</name>
<feature type="binding site" evidence="13">
    <location>
        <position position="337"/>
    </location>
    <ligand>
        <name>5-aminolevulinate</name>
        <dbReference type="ChEBI" id="CHEBI:356416"/>
        <label>2</label>
    </ligand>
</feature>
<dbReference type="SUPFAM" id="SSF51569">
    <property type="entry name" value="Aldolase"/>
    <property type="match status" value="1"/>
</dbReference>
<dbReference type="OrthoDB" id="9805001at2"/>
<dbReference type="PRINTS" id="PR00144">
    <property type="entry name" value="DALDHYDRTASE"/>
</dbReference>
<dbReference type="InterPro" id="IPR013785">
    <property type="entry name" value="Aldolase_TIM"/>
</dbReference>
<dbReference type="AlphaFoldDB" id="A0A7C8FTG8"/>
<dbReference type="SMART" id="SM01004">
    <property type="entry name" value="ALAD"/>
    <property type="match status" value="1"/>
</dbReference>
<dbReference type="GO" id="GO:0005829">
    <property type="term" value="C:cytosol"/>
    <property type="evidence" value="ECO:0007669"/>
    <property type="project" value="TreeGrafter"/>
</dbReference>
<feature type="binding site" evidence="13">
    <location>
        <position position="298"/>
    </location>
    <ligand>
        <name>5-aminolevulinate</name>
        <dbReference type="ChEBI" id="CHEBI:356416"/>
        <label>2</label>
    </ligand>
</feature>
<evidence type="ECO:0000313" key="18">
    <source>
        <dbReference type="Proteomes" id="UP000481339"/>
    </source>
</evidence>
<keyword evidence="6" id="KW-0350">Heme biosynthesis</keyword>
<evidence type="ECO:0000256" key="14">
    <source>
        <dbReference type="PIRSR" id="PIRSR001415-5"/>
    </source>
</evidence>
<dbReference type="GO" id="GO:0006782">
    <property type="term" value="P:protoporphyrinogen IX biosynthetic process"/>
    <property type="evidence" value="ECO:0007669"/>
    <property type="project" value="UniProtKB-UniPathway"/>
</dbReference>
<evidence type="ECO:0000256" key="8">
    <source>
        <dbReference type="ARBA" id="ARBA00023244"/>
    </source>
</evidence>
<comment type="pathway">
    <text evidence="1">Porphyrin-containing compound metabolism; protoporphyrin-IX biosynthesis; coproporphyrinogen-III from 5-aminolevulinate: step 1/4.</text>
</comment>
<dbReference type="GO" id="GO:0004655">
    <property type="term" value="F:porphobilinogen synthase activity"/>
    <property type="evidence" value="ECO:0007669"/>
    <property type="project" value="UniProtKB-EC"/>
</dbReference>
<keyword evidence="8" id="KW-0627">Porphyrin biosynthesis</keyword>
<evidence type="ECO:0000256" key="4">
    <source>
        <dbReference type="ARBA" id="ARBA00012053"/>
    </source>
</evidence>
<dbReference type="Pfam" id="PF00490">
    <property type="entry name" value="ALAD"/>
    <property type="match status" value="1"/>
</dbReference>
<feature type="region of interest" description="Disordered" evidence="16">
    <location>
        <begin position="1"/>
        <end position="22"/>
    </location>
</feature>
<dbReference type="Gene3D" id="3.20.20.70">
    <property type="entry name" value="Aldolase class I"/>
    <property type="match status" value="1"/>
</dbReference>
<evidence type="ECO:0000256" key="2">
    <source>
        <dbReference type="ARBA" id="ARBA00008055"/>
    </source>
</evidence>
<evidence type="ECO:0000256" key="16">
    <source>
        <dbReference type="SAM" id="MobiDB-lite"/>
    </source>
</evidence>
<dbReference type="FunFam" id="3.20.20.70:FF:000019">
    <property type="entry name" value="Delta-aminolevulinic acid dehydratase"/>
    <property type="match status" value="1"/>
</dbReference>
<keyword evidence="18" id="KW-1185">Reference proteome</keyword>
<dbReference type="InterPro" id="IPR001731">
    <property type="entry name" value="ALAD"/>
</dbReference>
<evidence type="ECO:0000256" key="15">
    <source>
        <dbReference type="RuleBase" id="RU004161"/>
    </source>
</evidence>
<dbReference type="PIRSF" id="PIRSF001415">
    <property type="entry name" value="Porphbilin_synth"/>
    <property type="match status" value="1"/>
</dbReference>
<proteinExistence type="inferred from homology"/>
<comment type="function">
    <text evidence="9">Catalyzes an early step in the biosynthesis of tetrapyrroles. Binds two molecules of 5-aminolevulinate per subunit, each at a distinct site, and catalyzes their condensation to form porphobilinogen.</text>
</comment>
<feature type="active site" description="Schiff-base intermediate with substrate" evidence="12">
    <location>
        <position position="272"/>
    </location>
</feature>
<evidence type="ECO:0000256" key="9">
    <source>
        <dbReference type="ARBA" id="ARBA00025628"/>
    </source>
</evidence>
<protein>
    <recommendedName>
        <fullName evidence="5">Delta-aminolevulinic acid dehydratase</fullName>
        <ecNumber evidence="4">4.2.1.24</ecNumber>
    </recommendedName>
    <alternativeName>
        <fullName evidence="10">Porphobilinogen synthase</fullName>
    </alternativeName>
</protein>
<evidence type="ECO:0000256" key="7">
    <source>
        <dbReference type="ARBA" id="ARBA00023239"/>
    </source>
</evidence>
<feature type="active site" description="Schiff-base intermediate with substrate" evidence="12">
    <location>
        <position position="220"/>
    </location>
</feature>
<comment type="similarity">
    <text evidence="2 15">Belongs to the ALAD family.</text>
</comment>
<evidence type="ECO:0000256" key="3">
    <source>
        <dbReference type="ARBA" id="ARBA00011823"/>
    </source>
</evidence>
<dbReference type="UniPathway" id="UPA00251">
    <property type="reaction ID" value="UER00318"/>
</dbReference>
<keyword evidence="14" id="KW-0479">Metal-binding</keyword>
<dbReference type="RefSeq" id="WP_158036364.1">
    <property type="nucleotide sequence ID" value="NZ_BAAAZV010000020.1"/>
</dbReference>
<evidence type="ECO:0000256" key="11">
    <source>
        <dbReference type="ARBA" id="ARBA00047651"/>
    </source>
</evidence>
<keyword evidence="7 17" id="KW-0456">Lyase</keyword>
<evidence type="ECO:0000256" key="6">
    <source>
        <dbReference type="ARBA" id="ARBA00023133"/>
    </source>
</evidence>
<reference evidence="17 18" key="1">
    <citation type="submission" date="2019-09" db="EMBL/GenBank/DDBJ databases">
        <title>Phylogeny of genus Pseudoclavibacter and closely related genus.</title>
        <authorList>
            <person name="Li Y."/>
        </authorList>
    </citation>
    <scope>NUCLEOTIDE SEQUENCE [LARGE SCALE GENOMIC DNA]</scope>
    <source>
        <strain evidence="17 18">JCM 16921</strain>
    </source>
</reference>
<evidence type="ECO:0000313" key="17">
    <source>
        <dbReference type="EMBL" id="KAB1631895.1"/>
    </source>
</evidence>
<evidence type="ECO:0000256" key="10">
    <source>
        <dbReference type="ARBA" id="ARBA00032837"/>
    </source>
</evidence>
<dbReference type="NCBIfam" id="NF006762">
    <property type="entry name" value="PRK09283.1"/>
    <property type="match status" value="1"/>
</dbReference>